<evidence type="ECO:0000313" key="1">
    <source>
        <dbReference type="EMBL" id="EMR08182.1"/>
    </source>
</evidence>
<proteinExistence type="predicted"/>
<protein>
    <submittedName>
        <fullName evidence="1">Uncharacterized protein</fullName>
    </submittedName>
</protein>
<reference evidence="2" key="1">
    <citation type="journal article" date="2016" name="Nat. Commun.">
        <title>Genome analysis of three Pneumocystis species reveals adaptation mechanisms to life exclusively in mammalian hosts.</title>
        <authorList>
            <person name="Ma L."/>
            <person name="Chen Z."/>
            <person name="Huang D.W."/>
            <person name="Kutty G."/>
            <person name="Ishihara M."/>
            <person name="Wang H."/>
            <person name="Abouelleil A."/>
            <person name="Bishop L."/>
            <person name="Davey E."/>
            <person name="Deng R."/>
            <person name="Deng X."/>
            <person name="Fan L."/>
            <person name="Fantoni G."/>
            <person name="Fitzgerald M."/>
            <person name="Gogineni E."/>
            <person name="Goldberg J.M."/>
            <person name="Handley G."/>
            <person name="Hu X."/>
            <person name="Huber C."/>
            <person name="Jiao X."/>
            <person name="Jones K."/>
            <person name="Levin J.Z."/>
            <person name="Liu Y."/>
            <person name="Macdonald P."/>
            <person name="Melnikov A."/>
            <person name="Raley C."/>
            <person name="Sassi M."/>
            <person name="Sherman B.T."/>
            <person name="Song X."/>
            <person name="Sykes S."/>
            <person name="Tran B."/>
            <person name="Walsh L."/>
            <person name="Xia Y."/>
            <person name="Yang J."/>
            <person name="Young S."/>
            <person name="Zeng Q."/>
            <person name="Zheng X."/>
            <person name="Stephens R."/>
            <person name="Nusbaum C."/>
            <person name="Birren B.W."/>
            <person name="Azadi P."/>
            <person name="Lempicki R.A."/>
            <person name="Cuomo C.A."/>
            <person name="Kovacs J.A."/>
        </authorList>
    </citation>
    <scope>NUCLEOTIDE SEQUENCE [LARGE SCALE GENOMIC DNA]</scope>
    <source>
        <strain evidence="2">B123</strain>
    </source>
</reference>
<dbReference type="Proteomes" id="UP000011958">
    <property type="component" value="Unassembled WGS sequence"/>
</dbReference>
<keyword evidence="2" id="KW-1185">Reference proteome</keyword>
<dbReference type="RefSeq" id="XP_007875435.1">
    <property type="nucleotide sequence ID" value="XM_007877244.1"/>
</dbReference>
<accession>M7NLW1</accession>
<organism evidence="1 2">
    <name type="scientific">Pneumocystis murina (strain B123)</name>
    <name type="common">Mouse pneumocystis pneumonia agent</name>
    <name type="synonym">Pneumocystis carinii f. sp. muris</name>
    <dbReference type="NCBI Taxonomy" id="1069680"/>
    <lineage>
        <taxon>Eukaryota</taxon>
        <taxon>Fungi</taxon>
        <taxon>Dikarya</taxon>
        <taxon>Ascomycota</taxon>
        <taxon>Taphrinomycotina</taxon>
        <taxon>Pneumocystomycetes</taxon>
        <taxon>Pneumocystaceae</taxon>
        <taxon>Pneumocystis</taxon>
    </lineage>
</organism>
<comment type="caution">
    <text evidence="1">The sequence shown here is derived from an EMBL/GenBank/DDBJ whole genome shotgun (WGS) entry which is preliminary data.</text>
</comment>
<sequence length="361" mass="40826">MSCVETLLGHPRSYYDLKMIPNSFSDDIPFSSQFDDVDKAIENLVKCGKLFFWKNSLQFAARSYSEHDYRSSYPLIGRQTGIYELEHMHSQPAANPLSYHANQHYYNQRTASHTEQFPLSRRKNKSYSECSIYTALERSGSEQLPFSRERIKTPLIKDGIPAANDDMMYSKFSETPRVLPDYIYEELGLKNSSISTLFLPRESSSHIYPFTCFQEYSTNLNAAVESRAGNNVIGIGDSVKKSLPFFYRKKNIMENNEVLSLVSTNKVKNILAPIGTKSSSVSLSVDPLNQQVQDTSTVVKPLQYSFSSGKVLKNDMYNGIFLKKYMGSGKSVPWNGRIWSDDAKNLGITSNNNGFGLNVLC</sequence>
<dbReference type="VEuPathDB" id="FungiDB:PNEG_03354"/>
<dbReference type="OrthoDB" id="5401193at2759"/>
<dbReference type="EMBL" id="AFWA02000017">
    <property type="protein sequence ID" value="EMR08182.1"/>
    <property type="molecule type" value="Genomic_DNA"/>
</dbReference>
<evidence type="ECO:0000313" key="2">
    <source>
        <dbReference type="Proteomes" id="UP000011958"/>
    </source>
</evidence>
<gene>
    <name evidence="1" type="ORF">PNEG_03354</name>
</gene>
<dbReference type="GeneID" id="19897041"/>
<name>M7NLW1_PNEMU</name>
<dbReference type="AlphaFoldDB" id="M7NLW1"/>
<dbReference type="HOGENOM" id="CLU_767512_0_0_1"/>